<dbReference type="EMBL" id="PIPO01000005">
    <property type="protein sequence ID" value="RUO31132.1"/>
    <property type="molecule type" value="Genomic_DNA"/>
</dbReference>
<dbReference type="AlphaFoldDB" id="A0A432WE43"/>
<name>A0A432WE43_9GAMM</name>
<organism evidence="2 3">
    <name type="scientific">Aliidiomarina soli</name>
    <dbReference type="NCBI Taxonomy" id="1928574"/>
    <lineage>
        <taxon>Bacteria</taxon>
        <taxon>Pseudomonadati</taxon>
        <taxon>Pseudomonadota</taxon>
        <taxon>Gammaproteobacteria</taxon>
        <taxon>Alteromonadales</taxon>
        <taxon>Idiomarinaceae</taxon>
        <taxon>Aliidiomarina</taxon>
    </lineage>
</organism>
<reference evidence="2 3" key="1">
    <citation type="journal article" date="2011" name="Front. Microbiol.">
        <title>Genomic signatures of strain selection and enhancement in Bacillus atrophaeus var. globigii, a historical biowarfare simulant.</title>
        <authorList>
            <person name="Gibbons H.S."/>
            <person name="Broomall S.M."/>
            <person name="McNew L.A."/>
            <person name="Daligault H."/>
            <person name="Chapman C."/>
            <person name="Bruce D."/>
            <person name="Karavis M."/>
            <person name="Krepps M."/>
            <person name="McGregor P.A."/>
            <person name="Hong C."/>
            <person name="Park K.H."/>
            <person name="Akmal A."/>
            <person name="Feldman A."/>
            <person name="Lin J.S."/>
            <person name="Chang W.E."/>
            <person name="Higgs B.W."/>
            <person name="Demirev P."/>
            <person name="Lindquist J."/>
            <person name="Liem A."/>
            <person name="Fochler E."/>
            <person name="Read T.D."/>
            <person name="Tapia R."/>
            <person name="Johnson S."/>
            <person name="Bishop-Lilly K.A."/>
            <person name="Detter C."/>
            <person name="Han C."/>
            <person name="Sozhamannan S."/>
            <person name="Rosenzweig C.N."/>
            <person name="Skowronski E.W."/>
        </authorList>
    </citation>
    <scope>NUCLEOTIDE SEQUENCE [LARGE SCALE GENOMIC DNA]</scope>
    <source>
        <strain evidence="2 3">Y4G10-17</strain>
    </source>
</reference>
<evidence type="ECO:0000256" key="1">
    <source>
        <dbReference type="SAM" id="Phobius"/>
    </source>
</evidence>
<sequence length="106" mass="12434">MKAIDFIWPDKWISFNFRVLVVIFAWILWVVVFYLKYFVFHASGVLQFVGIIPILIIWTYLFDKDIPMAPVNIEFNDGNIGIQIVRSVVFWMAVVGFIGILFIGDW</sequence>
<dbReference type="RefSeq" id="WP_126799511.1">
    <property type="nucleotide sequence ID" value="NZ_PIPO01000005.1"/>
</dbReference>
<comment type="caution">
    <text evidence="2">The sequence shown here is derived from an EMBL/GenBank/DDBJ whole genome shotgun (WGS) entry which is preliminary data.</text>
</comment>
<feature type="transmembrane region" description="Helical" evidence="1">
    <location>
        <begin position="12"/>
        <end position="32"/>
    </location>
</feature>
<accession>A0A432WE43</accession>
<evidence type="ECO:0000313" key="2">
    <source>
        <dbReference type="EMBL" id="RUO31132.1"/>
    </source>
</evidence>
<evidence type="ECO:0000313" key="3">
    <source>
        <dbReference type="Proteomes" id="UP000287823"/>
    </source>
</evidence>
<gene>
    <name evidence="2" type="ORF">CWE14_11595</name>
</gene>
<keyword evidence="1" id="KW-1133">Transmembrane helix</keyword>
<keyword evidence="1" id="KW-0812">Transmembrane</keyword>
<keyword evidence="3" id="KW-1185">Reference proteome</keyword>
<keyword evidence="1" id="KW-0472">Membrane</keyword>
<feature type="transmembrane region" description="Helical" evidence="1">
    <location>
        <begin position="38"/>
        <end position="62"/>
    </location>
</feature>
<dbReference type="Proteomes" id="UP000287823">
    <property type="component" value="Unassembled WGS sequence"/>
</dbReference>
<feature type="transmembrane region" description="Helical" evidence="1">
    <location>
        <begin position="83"/>
        <end position="103"/>
    </location>
</feature>
<protein>
    <submittedName>
        <fullName evidence="2">Uncharacterized protein</fullName>
    </submittedName>
</protein>
<proteinExistence type="predicted"/>